<dbReference type="AlphaFoldDB" id="A0A915CTM6"/>
<dbReference type="WBParaSite" id="jg12290">
    <property type="protein sequence ID" value="jg12290"/>
    <property type="gene ID" value="jg12290"/>
</dbReference>
<protein>
    <submittedName>
        <fullName evidence="2">Uncharacterized protein</fullName>
    </submittedName>
</protein>
<reference evidence="2" key="1">
    <citation type="submission" date="2022-11" db="UniProtKB">
        <authorList>
            <consortium name="WormBaseParasite"/>
        </authorList>
    </citation>
    <scope>IDENTIFICATION</scope>
</reference>
<proteinExistence type="predicted"/>
<sequence>MDKGLDLLFLWPEDLQDTVDQHVLQLLHNPDLGQPCGEVDREEHGLKIGPQTDSLSSSIGNTSLVRRSSALFLPNFSMYLSPLSVNKYSYFFAWWQPKTNSKNSCCTNSTAYQVAVSNNHTPCVR</sequence>
<accession>A0A915CTM6</accession>
<name>A0A915CTM6_9BILA</name>
<organism evidence="1 2">
    <name type="scientific">Ditylenchus dipsaci</name>
    <dbReference type="NCBI Taxonomy" id="166011"/>
    <lineage>
        <taxon>Eukaryota</taxon>
        <taxon>Metazoa</taxon>
        <taxon>Ecdysozoa</taxon>
        <taxon>Nematoda</taxon>
        <taxon>Chromadorea</taxon>
        <taxon>Rhabditida</taxon>
        <taxon>Tylenchina</taxon>
        <taxon>Tylenchomorpha</taxon>
        <taxon>Sphaerularioidea</taxon>
        <taxon>Anguinidae</taxon>
        <taxon>Anguininae</taxon>
        <taxon>Ditylenchus</taxon>
    </lineage>
</organism>
<evidence type="ECO:0000313" key="1">
    <source>
        <dbReference type="Proteomes" id="UP000887574"/>
    </source>
</evidence>
<evidence type="ECO:0000313" key="2">
    <source>
        <dbReference type="WBParaSite" id="jg12290"/>
    </source>
</evidence>
<keyword evidence="1" id="KW-1185">Reference proteome</keyword>
<dbReference type="Proteomes" id="UP000887574">
    <property type="component" value="Unplaced"/>
</dbReference>